<evidence type="ECO:0000256" key="2">
    <source>
        <dbReference type="ARBA" id="ARBA00008472"/>
    </source>
</evidence>
<comment type="similarity">
    <text evidence="2 9">Belongs to the complex I subunit 3 family.</text>
</comment>
<evidence type="ECO:0000256" key="6">
    <source>
        <dbReference type="ARBA" id="ARBA00022989"/>
    </source>
</evidence>
<dbReference type="InterPro" id="IPR038430">
    <property type="entry name" value="NDAH_ubi_oxred_su3_sf"/>
</dbReference>
<evidence type="ECO:0000256" key="1">
    <source>
        <dbReference type="ARBA" id="ARBA00004370"/>
    </source>
</evidence>
<evidence type="ECO:0000256" key="5">
    <source>
        <dbReference type="ARBA" id="ARBA00022692"/>
    </source>
</evidence>
<keyword evidence="9" id="KW-0520">NAD</keyword>
<dbReference type="PANTHER" id="PTHR11058">
    <property type="entry name" value="NADH-UBIQUINONE OXIDOREDUCTASE CHAIN 3"/>
    <property type="match status" value="1"/>
</dbReference>
<keyword evidence="9" id="KW-0679">Respiratory chain</keyword>
<gene>
    <name evidence="10" type="primary">ND3</name>
</gene>
<evidence type="ECO:0000256" key="3">
    <source>
        <dbReference type="ARBA" id="ARBA00021007"/>
    </source>
</evidence>
<feature type="transmembrane region" description="Helical" evidence="9">
    <location>
        <begin position="57"/>
        <end position="75"/>
    </location>
</feature>
<dbReference type="GO" id="GO:0030964">
    <property type="term" value="C:NADH dehydrogenase complex"/>
    <property type="evidence" value="ECO:0007669"/>
    <property type="project" value="TreeGrafter"/>
</dbReference>
<keyword evidence="9" id="KW-0249">Electron transport</keyword>
<evidence type="ECO:0000256" key="7">
    <source>
        <dbReference type="ARBA" id="ARBA00023136"/>
    </source>
</evidence>
<accession>D3G9K8</accession>
<comment type="function">
    <text evidence="9">Core subunit of the mitochondrial membrane respiratory chain NADH dehydrogenase (Complex I) which catalyzes electron transfer from NADH through the respiratory chain, using ubiquinone as an electron acceptor. Essential for the catalytic activity of complex I.</text>
</comment>
<comment type="subcellular location">
    <subcellularLocation>
        <location evidence="1">Membrane</location>
    </subcellularLocation>
    <subcellularLocation>
        <location evidence="9">Mitochondrion membrane</location>
        <topology evidence="9">Multi-pass membrane protein</topology>
    </subcellularLocation>
</comment>
<evidence type="ECO:0000256" key="8">
    <source>
        <dbReference type="ARBA" id="ARBA00049551"/>
    </source>
</evidence>
<dbReference type="EMBL" id="FJ555185">
    <property type="protein sequence ID" value="ACM79550.1"/>
    <property type="molecule type" value="Genomic_DNA"/>
</dbReference>
<reference evidence="10" key="1">
    <citation type="submission" date="2008-12" db="EMBL/GenBank/DDBJ databases">
        <authorList>
            <person name="Lee J.-S."/>
        </authorList>
    </citation>
    <scope>NUCLEOTIDE SEQUENCE</scope>
</reference>
<keyword evidence="7 9" id="KW-0472">Membrane</keyword>
<keyword evidence="9" id="KW-0830">Ubiquinone</keyword>
<evidence type="ECO:0000313" key="10">
    <source>
        <dbReference type="EMBL" id="ACM79550.1"/>
    </source>
</evidence>
<dbReference type="Gene3D" id="1.20.58.1610">
    <property type="entry name" value="NADH:ubiquinone/plastoquinone oxidoreductase, chain 3"/>
    <property type="match status" value="1"/>
</dbReference>
<name>D3G9K8_ONINA</name>
<sequence length="117" mass="13231">MTTLMFTFNLSFLVSALMTLIALLVSKKSFKDREKASPFECGFDPLNKSRSPFSLRFFLVTVIFLIFDVEVILILPLGMVKIISDPLFLSLSSLSLVIILVMGLLHEWNMGALNWVK</sequence>
<geneLocation type="mitochondrion" evidence="10"/>
<dbReference type="InterPro" id="IPR000440">
    <property type="entry name" value="NADH_UbQ/plastoQ_OxRdtase_su3"/>
</dbReference>
<evidence type="ECO:0000256" key="9">
    <source>
        <dbReference type="RuleBase" id="RU003640"/>
    </source>
</evidence>
<evidence type="ECO:0000256" key="4">
    <source>
        <dbReference type="ARBA" id="ARBA00022448"/>
    </source>
</evidence>
<keyword evidence="9 10" id="KW-0496">Mitochondrion</keyword>
<dbReference type="PANTHER" id="PTHR11058:SF9">
    <property type="entry name" value="NADH-UBIQUINONE OXIDOREDUCTASE CHAIN 3"/>
    <property type="match status" value="1"/>
</dbReference>
<comment type="catalytic activity">
    <reaction evidence="8 9">
        <text>a ubiquinone + NADH + 5 H(+)(in) = a ubiquinol + NAD(+) + 4 H(+)(out)</text>
        <dbReference type="Rhea" id="RHEA:29091"/>
        <dbReference type="Rhea" id="RHEA-COMP:9565"/>
        <dbReference type="Rhea" id="RHEA-COMP:9566"/>
        <dbReference type="ChEBI" id="CHEBI:15378"/>
        <dbReference type="ChEBI" id="CHEBI:16389"/>
        <dbReference type="ChEBI" id="CHEBI:17976"/>
        <dbReference type="ChEBI" id="CHEBI:57540"/>
        <dbReference type="ChEBI" id="CHEBI:57945"/>
        <dbReference type="EC" id="7.1.1.2"/>
    </reaction>
</comment>
<proteinExistence type="inferred from homology"/>
<organism evidence="10">
    <name type="scientific">Onisimus nanseni</name>
    <name type="common">Amphipod</name>
    <name type="synonym">Pseudalibrotus nanseni</name>
    <dbReference type="NCBI Taxonomy" id="583350"/>
    <lineage>
        <taxon>Eukaryota</taxon>
        <taxon>Metazoa</taxon>
        <taxon>Ecdysozoa</taxon>
        <taxon>Arthropoda</taxon>
        <taxon>Crustacea</taxon>
        <taxon>Multicrustacea</taxon>
        <taxon>Malacostraca</taxon>
        <taxon>Eumalacostraca</taxon>
        <taxon>Peracarida</taxon>
        <taxon>Amphipoda</taxon>
        <taxon>Amphilochidea</taxon>
        <taxon>Lysianassida</taxon>
        <taxon>Lysianassidira</taxon>
        <taxon>Lysianassoidea</taxon>
        <taxon>Lysianassidae</taxon>
        <taxon>Onisimus</taxon>
    </lineage>
</organism>
<feature type="transmembrane region" description="Helical" evidence="9">
    <location>
        <begin position="6"/>
        <end position="25"/>
    </location>
</feature>
<keyword evidence="4 9" id="KW-0813">Transport</keyword>
<protein>
    <recommendedName>
        <fullName evidence="3 9">NADH-ubiquinone oxidoreductase chain 3</fullName>
        <ecNumber evidence="9">7.1.1.2</ecNumber>
    </recommendedName>
</protein>
<dbReference type="AlphaFoldDB" id="D3G9K8"/>
<dbReference type="GO" id="GO:0031966">
    <property type="term" value="C:mitochondrial membrane"/>
    <property type="evidence" value="ECO:0007669"/>
    <property type="project" value="UniProtKB-SubCell"/>
</dbReference>
<keyword evidence="6 9" id="KW-1133">Transmembrane helix</keyword>
<dbReference type="Pfam" id="PF00507">
    <property type="entry name" value="Oxidored_q4"/>
    <property type="match status" value="1"/>
</dbReference>
<dbReference type="EC" id="7.1.1.2" evidence="9"/>
<feature type="transmembrane region" description="Helical" evidence="9">
    <location>
        <begin position="87"/>
        <end position="105"/>
    </location>
</feature>
<dbReference type="GO" id="GO:0008137">
    <property type="term" value="F:NADH dehydrogenase (ubiquinone) activity"/>
    <property type="evidence" value="ECO:0007669"/>
    <property type="project" value="UniProtKB-UniRule"/>
</dbReference>
<keyword evidence="5 9" id="KW-0812">Transmembrane</keyword>
<keyword evidence="9" id="KW-1278">Translocase</keyword>